<protein>
    <submittedName>
        <fullName evidence="1">Uncharacterized protein</fullName>
    </submittedName>
</protein>
<sequence>MATWSNTAKSTHPDNLLIEGSDHEYLLLETGDRILLEKAGYVHFEFLTDRHGLVVGESTDTGATSPGTMADDDTVGTRVWNNPNGAKVSDDARANVLLQNQTSRYLKATNFGFAIPTGATIDGILVEIEQKYLAAISKENSIKIIKGGAISGDEKSTGATLPAADT</sequence>
<dbReference type="EMBL" id="LAZR01065453">
    <property type="protein sequence ID" value="KKK55514.1"/>
    <property type="molecule type" value="Genomic_DNA"/>
</dbReference>
<feature type="non-terminal residue" evidence="1">
    <location>
        <position position="166"/>
    </location>
</feature>
<evidence type="ECO:0000313" key="1">
    <source>
        <dbReference type="EMBL" id="KKK55514.1"/>
    </source>
</evidence>
<dbReference type="AlphaFoldDB" id="A0A0F8YMY7"/>
<gene>
    <name evidence="1" type="ORF">LCGC14_3073800</name>
</gene>
<organism evidence="1">
    <name type="scientific">marine sediment metagenome</name>
    <dbReference type="NCBI Taxonomy" id="412755"/>
    <lineage>
        <taxon>unclassified sequences</taxon>
        <taxon>metagenomes</taxon>
        <taxon>ecological metagenomes</taxon>
    </lineage>
</organism>
<name>A0A0F8YMY7_9ZZZZ</name>
<accession>A0A0F8YMY7</accession>
<comment type="caution">
    <text evidence="1">The sequence shown here is derived from an EMBL/GenBank/DDBJ whole genome shotgun (WGS) entry which is preliminary data.</text>
</comment>
<proteinExistence type="predicted"/>
<reference evidence="1" key="1">
    <citation type="journal article" date="2015" name="Nature">
        <title>Complex archaea that bridge the gap between prokaryotes and eukaryotes.</title>
        <authorList>
            <person name="Spang A."/>
            <person name="Saw J.H."/>
            <person name="Jorgensen S.L."/>
            <person name="Zaremba-Niedzwiedzka K."/>
            <person name="Martijn J."/>
            <person name="Lind A.E."/>
            <person name="van Eijk R."/>
            <person name="Schleper C."/>
            <person name="Guy L."/>
            <person name="Ettema T.J."/>
        </authorList>
    </citation>
    <scope>NUCLEOTIDE SEQUENCE</scope>
</reference>